<feature type="transmembrane region" description="Helical" evidence="11">
    <location>
        <begin position="296"/>
        <end position="316"/>
    </location>
</feature>
<dbReference type="Pfam" id="PF00654">
    <property type="entry name" value="Voltage_CLC"/>
    <property type="match status" value="1"/>
</dbReference>
<feature type="transmembrane region" description="Helical" evidence="11">
    <location>
        <begin position="21"/>
        <end position="45"/>
    </location>
</feature>
<dbReference type="PRINTS" id="PR00762">
    <property type="entry name" value="CLCHANNEL"/>
</dbReference>
<name>A0AAX4ND69_9ARCH</name>
<keyword evidence="14" id="KW-1185">Reference proteome</keyword>
<gene>
    <name evidence="13" type="ORF">OXIME_000006</name>
</gene>
<sequence>MQEGRVLLERLRKLLLSRSTAKWVIVGIFIGIIAGFGALALYFSIKLVTEYMLVGLTGFTPPVSGASGGVPNYVIGHFRMFLIPVSLVLGGLISGFIVYRFAPEAEGHGTDAAIKAFHENNGKIRRRIPIVKMVASAVTIGSGGSAGREGPTAQIAAGFGSFVADTFKMSDHDRRIAMAAGIGAGIGSIFMAPLGGALLSTEILYRHDFEVEALIPSIIASVVGYSIFAYPFHYVPLFTIPQGTLLGFSHPEGLLVYTAVGILAGLGGILYVKVFYGIQKLFSRMKRVSKYFRPAIGALVVGIIAMFFPEVLGLGYGWVQQIFYNNLVLLPLYLLIILFFLKIVATSFTIGSGGSGGVFAPGIVTGAFLGAAIGIVIHPFFPFLNVTEITIVSMIAFFGGVSKAPISVLIMGTEMTGGFALFLPLMLSTTVAYFVSGMKNSIYSAQVDDRSSSPAHKLEYDRPIMDDILVKDAVKTNYLSVSPESTLKEAAEVIKKTLTNSVMVKDGSKLAGLLSIEDIPKDVDQSTSLVKDYMNTDPMTISPEENIHNALDILTKVPNGKLIVTGDGGVVIGTIGFSEIADAYNREIRRLKKLKASQ</sequence>
<evidence type="ECO:0000256" key="3">
    <source>
        <dbReference type="ARBA" id="ARBA00022692"/>
    </source>
</evidence>
<dbReference type="InterPro" id="IPR014743">
    <property type="entry name" value="Cl-channel_core"/>
</dbReference>
<evidence type="ECO:0000256" key="8">
    <source>
        <dbReference type="ARBA" id="ARBA00023214"/>
    </source>
</evidence>
<dbReference type="InterPro" id="IPR000644">
    <property type="entry name" value="CBS_dom"/>
</dbReference>
<dbReference type="CDD" id="cd00400">
    <property type="entry name" value="Voltage_gated_ClC"/>
    <property type="match status" value="1"/>
</dbReference>
<protein>
    <submittedName>
        <fullName evidence="13">Chloride channel protein</fullName>
    </submittedName>
</protein>
<evidence type="ECO:0000313" key="14">
    <source>
        <dbReference type="Proteomes" id="UP001451606"/>
    </source>
</evidence>
<keyword evidence="6 11" id="KW-0472">Membrane</keyword>
<feature type="transmembrane region" description="Helical" evidence="11">
    <location>
        <begin position="51"/>
        <end position="74"/>
    </location>
</feature>
<dbReference type="InterPro" id="IPR001807">
    <property type="entry name" value="ClC"/>
</dbReference>
<keyword evidence="5" id="KW-0406">Ion transport</keyword>
<dbReference type="Pfam" id="PF00571">
    <property type="entry name" value="CBS"/>
    <property type="match status" value="2"/>
</dbReference>
<evidence type="ECO:0000256" key="7">
    <source>
        <dbReference type="ARBA" id="ARBA00023173"/>
    </source>
</evidence>
<feature type="transmembrane region" description="Helical" evidence="11">
    <location>
        <begin position="357"/>
        <end position="377"/>
    </location>
</feature>
<organism evidence="13 14">
    <name type="scientific">Oxyplasma meridianum</name>
    <dbReference type="NCBI Taxonomy" id="3073602"/>
    <lineage>
        <taxon>Archaea</taxon>
        <taxon>Methanobacteriati</taxon>
        <taxon>Thermoplasmatota</taxon>
        <taxon>Thermoplasmata</taxon>
        <taxon>Thermoplasmatales</taxon>
        <taxon>Thermoplasmataceae</taxon>
        <taxon>Oxyplasma</taxon>
    </lineage>
</organism>
<dbReference type="RefSeq" id="WP_393971449.1">
    <property type="nucleotide sequence ID" value="NZ_CP133772.1"/>
</dbReference>
<keyword evidence="8" id="KW-0868">Chloride</keyword>
<feature type="domain" description="CBS" evidence="12">
    <location>
        <begin position="534"/>
        <end position="591"/>
    </location>
</feature>
<keyword evidence="9" id="KW-0407">Ion channel</keyword>
<dbReference type="GeneID" id="95966730"/>
<feature type="transmembrane region" description="Helical" evidence="11">
    <location>
        <begin position="322"/>
        <end position="345"/>
    </location>
</feature>
<keyword evidence="3 11" id="KW-0812">Transmembrane</keyword>
<evidence type="ECO:0000256" key="4">
    <source>
        <dbReference type="ARBA" id="ARBA00022989"/>
    </source>
</evidence>
<dbReference type="Proteomes" id="UP001451606">
    <property type="component" value="Chromosome"/>
</dbReference>
<dbReference type="PANTHER" id="PTHR43427:SF6">
    <property type="entry name" value="CHLORIDE CHANNEL PROTEIN CLC-E"/>
    <property type="match status" value="1"/>
</dbReference>
<comment type="subcellular location">
    <subcellularLocation>
        <location evidence="1">Membrane</location>
        <topology evidence="1">Multi-pass membrane protein</topology>
    </subcellularLocation>
</comment>
<accession>A0AAX4ND69</accession>
<keyword evidence="2" id="KW-0813">Transport</keyword>
<proteinExistence type="predicted"/>
<dbReference type="FunFam" id="1.10.3080.10:FF:000018">
    <property type="entry name" value="Chloride transporter, ClC family"/>
    <property type="match status" value="1"/>
</dbReference>
<evidence type="ECO:0000259" key="12">
    <source>
        <dbReference type="PROSITE" id="PS51371"/>
    </source>
</evidence>
<reference evidence="13 14" key="1">
    <citation type="submission" date="2023-09" db="EMBL/GenBank/DDBJ databases">
        <authorList>
            <person name="Golyshina O.V."/>
            <person name="Lunev E.A."/>
            <person name="Bargiela R."/>
            <person name="Gaines M.C."/>
            <person name="Daum B."/>
            <person name="Bale N.J."/>
            <person name="Koenen M."/>
            <person name="Sinninghe Damst J.S."/>
            <person name="Yakimov M."/>
            <person name="Golyshin P.N."/>
        </authorList>
    </citation>
    <scope>NUCLEOTIDE SEQUENCE [LARGE SCALE GENOMIC DNA]</scope>
    <source>
        <strain evidence="13 14">M1</strain>
    </source>
</reference>
<feature type="transmembrane region" description="Helical" evidence="11">
    <location>
        <begin position="418"/>
        <end position="436"/>
    </location>
</feature>
<dbReference type="GO" id="GO:0005254">
    <property type="term" value="F:chloride channel activity"/>
    <property type="evidence" value="ECO:0007669"/>
    <property type="project" value="UniProtKB-KW"/>
</dbReference>
<dbReference type="SUPFAM" id="SSF81340">
    <property type="entry name" value="Clc chloride channel"/>
    <property type="match status" value="1"/>
</dbReference>
<keyword evidence="7" id="KW-0869">Chloride channel</keyword>
<dbReference type="EMBL" id="CP133772">
    <property type="protein sequence ID" value="WYX99475.1"/>
    <property type="molecule type" value="Genomic_DNA"/>
</dbReference>
<evidence type="ECO:0000256" key="6">
    <source>
        <dbReference type="ARBA" id="ARBA00023136"/>
    </source>
</evidence>
<dbReference type="GO" id="GO:0034707">
    <property type="term" value="C:chloride channel complex"/>
    <property type="evidence" value="ECO:0007669"/>
    <property type="project" value="UniProtKB-KW"/>
</dbReference>
<dbReference type="PANTHER" id="PTHR43427">
    <property type="entry name" value="CHLORIDE CHANNEL PROTEIN CLC-E"/>
    <property type="match status" value="1"/>
</dbReference>
<feature type="transmembrane region" description="Helical" evidence="11">
    <location>
        <begin position="211"/>
        <end position="234"/>
    </location>
</feature>
<dbReference type="PROSITE" id="PS51371">
    <property type="entry name" value="CBS"/>
    <property type="match status" value="1"/>
</dbReference>
<evidence type="ECO:0000256" key="1">
    <source>
        <dbReference type="ARBA" id="ARBA00004141"/>
    </source>
</evidence>
<dbReference type="Gene3D" id="1.10.3080.10">
    <property type="entry name" value="Clc chloride channel"/>
    <property type="match status" value="1"/>
</dbReference>
<dbReference type="AlphaFoldDB" id="A0AAX4ND69"/>
<evidence type="ECO:0000256" key="9">
    <source>
        <dbReference type="ARBA" id="ARBA00023303"/>
    </source>
</evidence>
<dbReference type="InterPro" id="IPR046342">
    <property type="entry name" value="CBS_dom_sf"/>
</dbReference>
<feature type="transmembrane region" description="Helical" evidence="11">
    <location>
        <begin position="176"/>
        <end position="199"/>
    </location>
</feature>
<feature type="transmembrane region" description="Helical" evidence="11">
    <location>
        <begin position="389"/>
        <end position="411"/>
    </location>
</feature>
<feature type="transmembrane region" description="Helical" evidence="11">
    <location>
        <begin position="81"/>
        <end position="102"/>
    </location>
</feature>
<dbReference type="InterPro" id="IPR050368">
    <property type="entry name" value="ClC-type_chloride_channel"/>
</dbReference>
<evidence type="ECO:0000256" key="11">
    <source>
        <dbReference type="SAM" id="Phobius"/>
    </source>
</evidence>
<dbReference type="KEGG" id="omr:OXIME_000006"/>
<feature type="transmembrane region" description="Helical" evidence="11">
    <location>
        <begin position="254"/>
        <end position="276"/>
    </location>
</feature>
<evidence type="ECO:0000256" key="5">
    <source>
        <dbReference type="ARBA" id="ARBA00023065"/>
    </source>
</evidence>
<keyword evidence="4 11" id="KW-1133">Transmembrane helix</keyword>
<keyword evidence="10" id="KW-0129">CBS domain</keyword>
<evidence type="ECO:0000313" key="13">
    <source>
        <dbReference type="EMBL" id="WYX99475.1"/>
    </source>
</evidence>
<evidence type="ECO:0000256" key="2">
    <source>
        <dbReference type="ARBA" id="ARBA00022448"/>
    </source>
</evidence>
<evidence type="ECO:0000256" key="10">
    <source>
        <dbReference type="PROSITE-ProRule" id="PRU00703"/>
    </source>
</evidence>
<dbReference type="Gene3D" id="3.10.580.10">
    <property type="entry name" value="CBS-domain"/>
    <property type="match status" value="1"/>
</dbReference>
<dbReference type="SUPFAM" id="SSF54631">
    <property type="entry name" value="CBS-domain pair"/>
    <property type="match status" value="1"/>
</dbReference>